<dbReference type="EMBL" id="QFFJ01000001">
    <property type="protein sequence ID" value="RBL92806.1"/>
    <property type="molecule type" value="Genomic_DNA"/>
</dbReference>
<dbReference type="Proteomes" id="UP000253410">
    <property type="component" value="Unassembled WGS sequence"/>
</dbReference>
<name>A0A365Y2I2_9BACT</name>
<dbReference type="SUPFAM" id="SSF56935">
    <property type="entry name" value="Porins"/>
    <property type="match status" value="1"/>
</dbReference>
<accession>A0A365Y2I2</accession>
<dbReference type="Pfam" id="PF19577">
    <property type="entry name" value="DcaP"/>
    <property type="match status" value="1"/>
</dbReference>
<evidence type="ECO:0008006" key="3">
    <source>
        <dbReference type="Google" id="ProtNLM"/>
    </source>
</evidence>
<protein>
    <recommendedName>
        <fullName evidence="3">Porin</fullName>
    </recommendedName>
</protein>
<dbReference type="AlphaFoldDB" id="A0A365Y2I2"/>
<evidence type="ECO:0000313" key="2">
    <source>
        <dbReference type="Proteomes" id="UP000253410"/>
    </source>
</evidence>
<sequence>MGRKLLLTTLLVLGMLSVLEAQTMDSLRRRIDSLEAKVSKIENRIIRPQPGRRTETRSNLEAGGYGGFVVADVHKTQLTIGGFVQGDFIFDFKQMGNKEAFAPSSIPINGDDEGQLTFAARQTRFTILSSSDTRQGELKTLLEVDLFNSNGTAVPRLRHAWGQLGKWGGGQTWSTFMDIDVFPNILDYQGPNAMAFGRQIQIRYTEPLTKKSTLAISIENPGSDTKLPADSGFNSRQLFPDMVAQYRYNFTAATHIQLAGLFHPITFDNYLDRDHTNIGWGLNLTGSIETSVKGKDIFVYEGTYGHGIARYIIDLNGLGLDAVAKTRTIVQNIPVWTVMGFYDFWWSDKFSSTIGYAYLKLETKDYQPPTDLQSTQYGVVNLLFYPSYFVKAGIEFLYGKRKNIDGSAGENTRIQCSMMYKF</sequence>
<reference evidence="1 2" key="1">
    <citation type="submission" date="2018-05" db="EMBL/GenBank/DDBJ databases">
        <title>Chitinophaga sp. K3CV102501T nov., isolated from isolated from a monsoon evergreen broad-leaved forest soil.</title>
        <authorList>
            <person name="Lv Y."/>
        </authorList>
    </citation>
    <scope>NUCLEOTIDE SEQUENCE [LARGE SCALE GENOMIC DNA]</scope>
    <source>
        <strain evidence="1 2">GDMCC 1.1325</strain>
    </source>
</reference>
<evidence type="ECO:0000313" key="1">
    <source>
        <dbReference type="EMBL" id="RBL92806.1"/>
    </source>
</evidence>
<organism evidence="1 2">
    <name type="scientific">Chitinophaga flava</name>
    <dbReference type="NCBI Taxonomy" id="2259036"/>
    <lineage>
        <taxon>Bacteria</taxon>
        <taxon>Pseudomonadati</taxon>
        <taxon>Bacteroidota</taxon>
        <taxon>Chitinophagia</taxon>
        <taxon>Chitinophagales</taxon>
        <taxon>Chitinophagaceae</taxon>
        <taxon>Chitinophaga</taxon>
    </lineage>
</organism>
<dbReference type="RefSeq" id="WP_113615404.1">
    <property type="nucleotide sequence ID" value="NZ_QFFJ01000001.1"/>
</dbReference>
<proteinExistence type="predicted"/>
<keyword evidence="2" id="KW-1185">Reference proteome</keyword>
<dbReference type="OrthoDB" id="790324at2"/>
<gene>
    <name evidence="1" type="ORF">DF182_09575</name>
</gene>
<dbReference type="InterPro" id="IPR045748">
    <property type="entry name" value="DcaP"/>
</dbReference>
<comment type="caution">
    <text evidence="1">The sequence shown here is derived from an EMBL/GenBank/DDBJ whole genome shotgun (WGS) entry which is preliminary data.</text>
</comment>